<dbReference type="InterPro" id="IPR019587">
    <property type="entry name" value="Polyketide_cyclase/dehydratase"/>
</dbReference>
<dbReference type="RefSeq" id="WP_146478790.1">
    <property type="nucleotide sequence ID" value="NZ_CP042266.1"/>
</dbReference>
<keyword evidence="2" id="KW-1185">Reference proteome</keyword>
<dbReference type="Proteomes" id="UP000320580">
    <property type="component" value="Chromosome"/>
</dbReference>
<sequence>MVRRLRPVGLDFLRSAPVRPAFTAALSASPRAVYRALAEDVPGWVRWFGAVTEAVPVRDGAGRDVRLRIGVRFEETILAADAFTRYAYRVDVTNAPGITALAEEWWIEAVAGGGSRVRWTFAVDGPPAALAVTRAARPGLHRSFRGAMRALDRTLAAG</sequence>
<dbReference type="EMBL" id="CP042266">
    <property type="protein sequence ID" value="QDY75478.1"/>
    <property type="molecule type" value="Genomic_DNA"/>
</dbReference>
<reference evidence="1 2" key="1">
    <citation type="submission" date="2019-07" db="EMBL/GenBank/DDBJ databases">
        <authorList>
            <person name="Zhu P."/>
        </authorList>
    </citation>
    <scope>NUCLEOTIDE SEQUENCE [LARGE SCALE GENOMIC DNA]</scope>
    <source>
        <strain evidence="1 2">SSL-25</strain>
    </source>
</reference>
<proteinExistence type="predicted"/>
<dbReference type="SUPFAM" id="SSF55961">
    <property type="entry name" value="Bet v1-like"/>
    <property type="match status" value="1"/>
</dbReference>
<dbReference type="KEGG" id="sqz:FQU76_01955"/>
<name>A0A5B8IBL1_9ACTN</name>
<accession>A0A5B8IBL1</accession>
<dbReference type="OrthoDB" id="4277250at2"/>
<evidence type="ECO:0000313" key="1">
    <source>
        <dbReference type="EMBL" id="QDY75478.1"/>
    </source>
</evidence>
<evidence type="ECO:0000313" key="2">
    <source>
        <dbReference type="Proteomes" id="UP000320580"/>
    </source>
</evidence>
<dbReference type="Gene3D" id="3.30.530.20">
    <property type="match status" value="1"/>
</dbReference>
<dbReference type="InterPro" id="IPR023393">
    <property type="entry name" value="START-like_dom_sf"/>
</dbReference>
<dbReference type="CDD" id="cd07821">
    <property type="entry name" value="PYR_PYL_RCAR_like"/>
    <property type="match status" value="1"/>
</dbReference>
<protein>
    <submittedName>
        <fullName evidence="1">SRPBCC family protein</fullName>
    </submittedName>
</protein>
<dbReference type="Pfam" id="PF10604">
    <property type="entry name" value="Polyketide_cyc2"/>
    <property type="match status" value="1"/>
</dbReference>
<gene>
    <name evidence="1" type="ORF">FQU76_01955</name>
</gene>
<organism evidence="1 2">
    <name type="scientific">Streptomyces qinzhouensis</name>
    <dbReference type="NCBI Taxonomy" id="2599401"/>
    <lineage>
        <taxon>Bacteria</taxon>
        <taxon>Bacillati</taxon>
        <taxon>Actinomycetota</taxon>
        <taxon>Actinomycetes</taxon>
        <taxon>Kitasatosporales</taxon>
        <taxon>Streptomycetaceae</taxon>
        <taxon>Streptomyces</taxon>
    </lineage>
</organism>
<dbReference type="AlphaFoldDB" id="A0A5B8IBL1"/>